<keyword evidence="4" id="KW-1185">Reference proteome</keyword>
<organism evidence="3 4">
    <name type="scientific">Nocardioides mesophilus</name>
    <dbReference type="NCBI Taxonomy" id="433659"/>
    <lineage>
        <taxon>Bacteria</taxon>
        <taxon>Bacillati</taxon>
        <taxon>Actinomycetota</taxon>
        <taxon>Actinomycetes</taxon>
        <taxon>Propionibacteriales</taxon>
        <taxon>Nocardioidaceae</taxon>
        <taxon>Nocardioides</taxon>
    </lineage>
</organism>
<accession>A0A7G9RBL7</accession>
<dbReference type="InterPro" id="IPR021421">
    <property type="entry name" value="DUF3071"/>
</dbReference>
<name>A0A7G9RBL7_9ACTN</name>
<dbReference type="AlphaFoldDB" id="A0A7G9RBL7"/>
<dbReference type="NCBIfam" id="NF040712">
    <property type="entry name" value="SepH"/>
    <property type="match status" value="1"/>
</dbReference>
<evidence type="ECO:0000259" key="2">
    <source>
        <dbReference type="Pfam" id="PF11268"/>
    </source>
</evidence>
<sequence>MALAAQTDLDRVMGYATPVLAERAHIAGRAQAASVRRKAGEGPARLLGEAVDQHLRERSVEPGSVDWDAWRREDGRWTVVADFEAGDSSRRAEFVFDAPGRYVVAENDEARRLVGEPVAPKSSRSRAGEGTGRRLAAVAPDEELPLGEDAIELVSDEPAGSLETAQQIHPVADGAEAGAAEASGRTSGADDEPTTDLSPAARAVRSLGRERRPSADRPDRAEGSDRGDPGSGATGDADWIATQASDRPAGRPAADPAAAPAAGQQPDQQDEADQQDATESSGQPESPDAGARRAKKNRRASVPSWDEIMFGGGKRE</sequence>
<feature type="region of interest" description="Disordered" evidence="1">
    <location>
        <begin position="114"/>
        <end position="316"/>
    </location>
</feature>
<dbReference type="KEGG" id="nmes:H9L09_00285"/>
<dbReference type="Pfam" id="PF11268">
    <property type="entry name" value="DUF3071"/>
    <property type="match status" value="1"/>
</dbReference>
<reference evidence="3 4" key="1">
    <citation type="submission" date="2020-08" db="EMBL/GenBank/DDBJ databases">
        <title>Genome sequence of Nocardioides mesophilus KACC 16243T.</title>
        <authorList>
            <person name="Hyun D.-W."/>
            <person name="Bae J.-W."/>
        </authorList>
    </citation>
    <scope>NUCLEOTIDE SEQUENCE [LARGE SCALE GENOMIC DNA]</scope>
    <source>
        <strain evidence="3 4">KACC 16243</strain>
    </source>
</reference>
<gene>
    <name evidence="3" type="ORF">H9L09_00285</name>
</gene>
<feature type="compositionally biased region" description="Basic and acidic residues" evidence="1">
    <location>
        <begin position="207"/>
        <end position="228"/>
    </location>
</feature>
<feature type="compositionally biased region" description="Low complexity" evidence="1">
    <location>
        <begin position="246"/>
        <end position="267"/>
    </location>
</feature>
<protein>
    <submittedName>
        <fullName evidence="3">DUF3071 domain-containing protein</fullName>
    </submittedName>
</protein>
<evidence type="ECO:0000313" key="4">
    <source>
        <dbReference type="Proteomes" id="UP000515947"/>
    </source>
</evidence>
<evidence type="ECO:0000256" key="1">
    <source>
        <dbReference type="SAM" id="MobiDB-lite"/>
    </source>
</evidence>
<dbReference type="EMBL" id="CP060713">
    <property type="protein sequence ID" value="QNN52992.1"/>
    <property type="molecule type" value="Genomic_DNA"/>
</dbReference>
<evidence type="ECO:0000313" key="3">
    <source>
        <dbReference type="EMBL" id="QNN52992.1"/>
    </source>
</evidence>
<dbReference type="InterPro" id="IPR047682">
    <property type="entry name" value="SepH-like"/>
</dbReference>
<dbReference type="Proteomes" id="UP000515947">
    <property type="component" value="Chromosome"/>
</dbReference>
<feature type="compositionally biased region" description="Low complexity" evidence="1">
    <location>
        <begin position="172"/>
        <end position="187"/>
    </location>
</feature>
<feature type="domain" description="DUF3071" evidence="2">
    <location>
        <begin position="2"/>
        <end position="96"/>
    </location>
</feature>
<proteinExistence type="predicted"/>
<feature type="compositionally biased region" description="Acidic residues" evidence="1">
    <location>
        <begin position="140"/>
        <end position="155"/>
    </location>
</feature>